<accession>A0A396K2N6</accession>
<dbReference type="Gene3D" id="3.40.50.2000">
    <property type="entry name" value="Glycogen Phosphorylase B"/>
    <property type="match status" value="2"/>
</dbReference>
<evidence type="ECO:0000256" key="1">
    <source>
        <dbReference type="ARBA" id="ARBA00009995"/>
    </source>
</evidence>
<dbReference type="Gramene" id="rna6393">
    <property type="protein sequence ID" value="RHN82248.1"/>
    <property type="gene ID" value="gene6393"/>
</dbReference>
<comment type="caution">
    <text evidence="4">The sequence shown here is derived from an EMBL/GenBank/DDBJ whole genome shotgun (WGS) entry which is preliminary data.</text>
</comment>
<dbReference type="InterPro" id="IPR002213">
    <property type="entry name" value="UDP_glucos_trans"/>
</dbReference>
<dbReference type="PANTHER" id="PTHR11926:SF1541">
    <property type="entry name" value="GLYCOSYLTRANSFERASE"/>
    <property type="match status" value="1"/>
</dbReference>
<gene>
    <name evidence="4" type="ORF">MtrunA17_Chr1g0207881</name>
</gene>
<evidence type="ECO:0000313" key="4">
    <source>
        <dbReference type="EMBL" id="RHN82248.1"/>
    </source>
</evidence>
<comment type="similarity">
    <text evidence="1 3">Belongs to the UDP-glycosyltransferase family.</text>
</comment>
<sequence>MGSEVPLHILLVSFPAQGHINPLLRLGKCLAAKGASVIFTTTEKAGKDMRITNKLATPIGDGCLTFEFFDHCLLDDVFFSKMIKNHADSSKPISCIIYNPFLPWVCDVAFEHDIPSALSWNNSSAVFATYYNYVHKLVPFPSETEPYIDVHLPFIVLKYNEIPDLTHPFNPYPILGTLITSHMNNLSKIFCVLADTYEELEHDFIDYLSKKSVLIRPIGPLFKNPTIKAASNIRGDFVKSDDDCSIIEWLHTKPTGKVVKWSPQEEVLDHPSVACFVTHCGWNSTMEAIASGVPVLAFPAFGDHLTNAKFLIDVFGVGIRLGYSLMENKLVTRDEVKKCLLEATTGEKAEELKKNAMKWKKEAEEAVAVGGSSDWNLDAFMEDIKKRGVVNIHKV</sequence>
<dbReference type="SUPFAM" id="SSF53756">
    <property type="entry name" value="UDP-Glycosyltransferase/glycogen phosphorylase"/>
    <property type="match status" value="1"/>
</dbReference>
<proteinExistence type="inferred from homology"/>
<dbReference type="PROSITE" id="PS00375">
    <property type="entry name" value="UDPGT"/>
    <property type="match status" value="1"/>
</dbReference>
<evidence type="ECO:0000256" key="3">
    <source>
        <dbReference type="RuleBase" id="RU003718"/>
    </source>
</evidence>
<dbReference type="EMBL" id="PSQE01000001">
    <property type="protein sequence ID" value="RHN82248.1"/>
    <property type="molecule type" value="Genomic_DNA"/>
</dbReference>
<evidence type="ECO:0000256" key="2">
    <source>
        <dbReference type="ARBA" id="ARBA00022679"/>
    </source>
</evidence>
<dbReference type="SMR" id="A0A396K2N6"/>
<dbReference type="GO" id="GO:0047218">
    <property type="term" value="F:hydroxycinnamate 4-beta-glucosyltransferase activity"/>
    <property type="evidence" value="ECO:0007669"/>
    <property type="project" value="UniProtKB-EC"/>
</dbReference>
<organism evidence="4">
    <name type="scientific">Medicago truncatula</name>
    <name type="common">Barrel medic</name>
    <name type="synonym">Medicago tribuloides</name>
    <dbReference type="NCBI Taxonomy" id="3880"/>
    <lineage>
        <taxon>Eukaryota</taxon>
        <taxon>Viridiplantae</taxon>
        <taxon>Streptophyta</taxon>
        <taxon>Embryophyta</taxon>
        <taxon>Tracheophyta</taxon>
        <taxon>Spermatophyta</taxon>
        <taxon>Magnoliopsida</taxon>
        <taxon>eudicotyledons</taxon>
        <taxon>Gunneridae</taxon>
        <taxon>Pentapetalae</taxon>
        <taxon>rosids</taxon>
        <taxon>fabids</taxon>
        <taxon>Fabales</taxon>
        <taxon>Fabaceae</taxon>
        <taxon>Papilionoideae</taxon>
        <taxon>50 kb inversion clade</taxon>
        <taxon>NPAAA clade</taxon>
        <taxon>Hologalegina</taxon>
        <taxon>IRL clade</taxon>
        <taxon>Trifolieae</taxon>
        <taxon>Medicago</taxon>
    </lineage>
</organism>
<dbReference type="PANTHER" id="PTHR11926">
    <property type="entry name" value="GLUCOSYL/GLUCURONOSYL TRANSFERASES"/>
    <property type="match status" value="1"/>
</dbReference>
<dbReference type="CDD" id="cd03784">
    <property type="entry name" value="GT1_Gtf-like"/>
    <property type="match status" value="1"/>
</dbReference>
<reference evidence="4" key="1">
    <citation type="journal article" date="2018" name="Nat. Plants">
        <title>Whole-genome landscape of Medicago truncatula symbiotic genes.</title>
        <authorList>
            <person name="Pecrix Y."/>
            <person name="Gamas P."/>
            <person name="Carrere S."/>
        </authorList>
    </citation>
    <scope>NUCLEOTIDE SEQUENCE</scope>
    <source>
        <tissue evidence="4">Leaves</tissue>
    </source>
</reference>
<dbReference type="InterPro" id="IPR035595">
    <property type="entry name" value="UDP_glycos_trans_CS"/>
</dbReference>
<keyword evidence="2 3" id="KW-0808">Transferase</keyword>
<dbReference type="Pfam" id="PF00201">
    <property type="entry name" value="UDPGT"/>
    <property type="match status" value="1"/>
</dbReference>
<dbReference type="Proteomes" id="UP000265566">
    <property type="component" value="Chromosome 1"/>
</dbReference>
<name>A0A396K2N6_MEDTR</name>
<dbReference type="EC" id="2.4.1.126" evidence="4"/>
<protein>
    <submittedName>
        <fullName evidence="4">Putative hydroxycinnamate 4-beta-glucosyltransferase</fullName>
        <ecNumber evidence="4">2.4.1.126</ecNumber>
    </submittedName>
</protein>
<dbReference type="AlphaFoldDB" id="A0A396K2N6"/>
<keyword evidence="3 4" id="KW-0328">Glycosyltransferase</keyword>